<comment type="similarity">
    <text evidence="1 4">Belongs to the D-isomer specific 2-hydroxyacid dehydrogenase family.</text>
</comment>
<dbReference type="AlphaFoldDB" id="A0A917W3W7"/>
<dbReference type="EMBL" id="BMOK01000012">
    <property type="protein sequence ID" value="GGL60016.1"/>
    <property type="molecule type" value="Genomic_DNA"/>
</dbReference>
<dbReference type="RefSeq" id="WP_188803854.1">
    <property type="nucleotide sequence ID" value="NZ_BMOK01000012.1"/>
</dbReference>
<evidence type="ECO:0000256" key="2">
    <source>
        <dbReference type="ARBA" id="ARBA00023002"/>
    </source>
</evidence>
<evidence type="ECO:0000313" key="7">
    <source>
        <dbReference type="EMBL" id="GGL60016.1"/>
    </source>
</evidence>
<dbReference type="PROSITE" id="PS00670">
    <property type="entry name" value="D_2_HYDROXYACID_DH_2"/>
    <property type="match status" value="1"/>
</dbReference>
<dbReference type="InterPro" id="IPR006139">
    <property type="entry name" value="D-isomer_2_OHA_DH_cat_dom"/>
</dbReference>
<reference evidence="7" key="1">
    <citation type="journal article" date="2014" name="Int. J. Syst. Evol. Microbiol.">
        <title>Complete genome sequence of Corynebacterium casei LMG S-19264T (=DSM 44701T), isolated from a smear-ripened cheese.</title>
        <authorList>
            <consortium name="US DOE Joint Genome Institute (JGI-PGF)"/>
            <person name="Walter F."/>
            <person name="Albersmeier A."/>
            <person name="Kalinowski J."/>
            <person name="Ruckert C."/>
        </authorList>
    </citation>
    <scope>NUCLEOTIDE SEQUENCE</scope>
    <source>
        <strain evidence="7">JCM 15325</strain>
    </source>
</reference>
<sequence length="338" mass="37861">MKFLMFHVIKDEEDAVQRWSEQHNVEIGISRDILSLRTIDQVKGYDGICIQQIVPIESPDIYRKLKQYGIRQIATRSAGYDVIDLKEADRNGLIVTNVPAYSPYAVAELAVAQALNLVRHIPQFNERIARHDFRWNGLISREIRSMTIGIIGTGHIGAIAAQLFKGFGARVIAFDQYPNEKLKNILDYRSSIEDVLREADIVSLHTPLFDSTAHMINRNTLKLMKNTSFLINMARGGLVNTGDLIQAIENHEIAGAALDTFEDEGFINKDLSRETIGNPQLLKLIESNQVILTPHIGFYTTTAVQNMVEGGLNSVLEVLMTGTSKNQVPLPLKEKPIN</sequence>
<dbReference type="FunFam" id="3.40.50.720:FF:000041">
    <property type="entry name" value="D-3-phosphoglycerate dehydrogenase"/>
    <property type="match status" value="1"/>
</dbReference>
<evidence type="ECO:0000259" key="6">
    <source>
        <dbReference type="Pfam" id="PF02826"/>
    </source>
</evidence>
<dbReference type="PANTHER" id="PTHR43026">
    <property type="entry name" value="2-HYDROXYACID DEHYDROGENASE HOMOLOG 1-RELATED"/>
    <property type="match status" value="1"/>
</dbReference>
<feature type="domain" description="D-isomer specific 2-hydroxyacid dehydrogenase catalytic" evidence="5">
    <location>
        <begin position="8"/>
        <end position="328"/>
    </location>
</feature>
<dbReference type="Pfam" id="PF00389">
    <property type="entry name" value="2-Hacid_dh"/>
    <property type="match status" value="1"/>
</dbReference>
<proteinExistence type="inferred from homology"/>
<dbReference type="GO" id="GO:0047545">
    <property type="term" value="F:(S)-2-hydroxyglutarate dehydrogenase activity"/>
    <property type="evidence" value="ECO:0007669"/>
    <property type="project" value="UniProtKB-ARBA"/>
</dbReference>
<evidence type="ECO:0000259" key="5">
    <source>
        <dbReference type="Pfam" id="PF00389"/>
    </source>
</evidence>
<dbReference type="InterPro" id="IPR006140">
    <property type="entry name" value="D-isomer_DH_NAD-bd"/>
</dbReference>
<dbReference type="PROSITE" id="PS00671">
    <property type="entry name" value="D_2_HYDROXYACID_DH_3"/>
    <property type="match status" value="1"/>
</dbReference>
<dbReference type="Proteomes" id="UP000654670">
    <property type="component" value="Unassembled WGS sequence"/>
</dbReference>
<protein>
    <submittedName>
        <fullName evidence="7">Lactate dehydrogenase</fullName>
    </submittedName>
</protein>
<dbReference type="InterPro" id="IPR058205">
    <property type="entry name" value="D-LDH-like"/>
</dbReference>
<evidence type="ECO:0000256" key="1">
    <source>
        <dbReference type="ARBA" id="ARBA00005854"/>
    </source>
</evidence>
<evidence type="ECO:0000313" key="8">
    <source>
        <dbReference type="Proteomes" id="UP000654670"/>
    </source>
</evidence>
<organism evidence="7 8">
    <name type="scientific">Sporolactobacillus putidus</name>
    <dbReference type="NCBI Taxonomy" id="492735"/>
    <lineage>
        <taxon>Bacteria</taxon>
        <taxon>Bacillati</taxon>
        <taxon>Bacillota</taxon>
        <taxon>Bacilli</taxon>
        <taxon>Bacillales</taxon>
        <taxon>Sporolactobacillaceae</taxon>
        <taxon>Sporolactobacillus</taxon>
    </lineage>
</organism>
<dbReference type="GO" id="GO:0051287">
    <property type="term" value="F:NAD binding"/>
    <property type="evidence" value="ECO:0007669"/>
    <property type="project" value="InterPro"/>
</dbReference>
<dbReference type="InterPro" id="IPR029753">
    <property type="entry name" value="D-isomer_DH_CS"/>
</dbReference>
<feature type="domain" description="D-isomer specific 2-hydroxyacid dehydrogenase NAD-binding" evidence="6">
    <location>
        <begin position="112"/>
        <end position="297"/>
    </location>
</feature>
<dbReference type="PANTHER" id="PTHR43026:SF1">
    <property type="entry name" value="2-HYDROXYACID DEHYDROGENASE HOMOLOG 1-RELATED"/>
    <property type="match status" value="1"/>
</dbReference>
<dbReference type="PROSITE" id="PS00065">
    <property type="entry name" value="D_2_HYDROXYACID_DH_1"/>
    <property type="match status" value="1"/>
</dbReference>
<dbReference type="SUPFAM" id="SSF52283">
    <property type="entry name" value="Formate/glycerate dehydrogenase catalytic domain-like"/>
    <property type="match status" value="1"/>
</dbReference>
<dbReference type="SUPFAM" id="SSF51735">
    <property type="entry name" value="NAD(P)-binding Rossmann-fold domains"/>
    <property type="match status" value="1"/>
</dbReference>
<dbReference type="InterPro" id="IPR029752">
    <property type="entry name" value="D-isomer_DH_CS1"/>
</dbReference>
<keyword evidence="8" id="KW-1185">Reference proteome</keyword>
<dbReference type="Pfam" id="PF02826">
    <property type="entry name" value="2-Hacid_dh_C"/>
    <property type="match status" value="1"/>
</dbReference>
<dbReference type="CDD" id="cd12186">
    <property type="entry name" value="LDH"/>
    <property type="match status" value="1"/>
</dbReference>
<evidence type="ECO:0000256" key="4">
    <source>
        <dbReference type="RuleBase" id="RU003719"/>
    </source>
</evidence>
<keyword evidence="3" id="KW-0520">NAD</keyword>
<evidence type="ECO:0000256" key="3">
    <source>
        <dbReference type="ARBA" id="ARBA00023027"/>
    </source>
</evidence>
<dbReference type="GO" id="GO:0008720">
    <property type="term" value="F:D-lactate dehydrogenase (NAD+) activity"/>
    <property type="evidence" value="ECO:0007669"/>
    <property type="project" value="TreeGrafter"/>
</dbReference>
<reference evidence="7" key="2">
    <citation type="submission" date="2020-09" db="EMBL/GenBank/DDBJ databases">
        <authorList>
            <person name="Sun Q."/>
            <person name="Ohkuma M."/>
        </authorList>
    </citation>
    <scope>NUCLEOTIDE SEQUENCE</scope>
    <source>
        <strain evidence="7">JCM 15325</strain>
    </source>
</reference>
<dbReference type="Gene3D" id="3.40.50.720">
    <property type="entry name" value="NAD(P)-binding Rossmann-like Domain"/>
    <property type="match status" value="2"/>
</dbReference>
<dbReference type="GO" id="GO:0004617">
    <property type="term" value="F:phosphoglycerate dehydrogenase activity"/>
    <property type="evidence" value="ECO:0007669"/>
    <property type="project" value="UniProtKB-ARBA"/>
</dbReference>
<dbReference type="GO" id="GO:0006564">
    <property type="term" value="P:L-serine biosynthetic process"/>
    <property type="evidence" value="ECO:0007669"/>
    <property type="project" value="UniProtKB-ARBA"/>
</dbReference>
<dbReference type="InterPro" id="IPR036291">
    <property type="entry name" value="NAD(P)-bd_dom_sf"/>
</dbReference>
<comment type="caution">
    <text evidence="7">The sequence shown here is derived from an EMBL/GenBank/DDBJ whole genome shotgun (WGS) entry which is preliminary data.</text>
</comment>
<gene>
    <name evidence="7" type="primary">ldhA1</name>
    <name evidence="7" type="ORF">GCM10007968_24990</name>
</gene>
<accession>A0A917W3W7</accession>
<keyword evidence="2 4" id="KW-0560">Oxidoreductase</keyword>
<dbReference type="NCBIfam" id="NF006374">
    <property type="entry name" value="PRK08605.1"/>
    <property type="match status" value="1"/>
</dbReference>
<name>A0A917W3W7_9BACL</name>